<name>A0A8C5BIC3_GADMO</name>
<feature type="region of interest" description="Disordered" evidence="1">
    <location>
        <begin position="207"/>
        <end position="227"/>
    </location>
</feature>
<feature type="compositionally biased region" description="Basic and acidic residues" evidence="1">
    <location>
        <begin position="312"/>
        <end position="326"/>
    </location>
</feature>
<feature type="region of interest" description="Disordered" evidence="1">
    <location>
        <begin position="294"/>
        <end position="430"/>
    </location>
</feature>
<protein>
    <submittedName>
        <fullName evidence="2">SH3 domain containing 19</fullName>
    </submittedName>
</protein>
<proteinExistence type="predicted"/>
<feature type="compositionally biased region" description="Pro residues" evidence="1">
    <location>
        <begin position="486"/>
        <end position="502"/>
    </location>
</feature>
<dbReference type="Ensembl" id="ENSGMOT00000034357.1">
    <property type="protein sequence ID" value="ENSGMOP00000046386.1"/>
    <property type="gene ID" value="ENSGMOG00000030928.1"/>
</dbReference>
<dbReference type="AlphaFoldDB" id="A0A8C5BIC3"/>
<reference evidence="2" key="1">
    <citation type="submission" date="2025-08" db="UniProtKB">
        <authorList>
            <consortium name="Ensembl"/>
        </authorList>
    </citation>
    <scope>IDENTIFICATION</scope>
</reference>
<dbReference type="Proteomes" id="UP000694546">
    <property type="component" value="Chromosome 3"/>
</dbReference>
<feature type="compositionally biased region" description="Pro residues" evidence="1">
    <location>
        <begin position="53"/>
        <end position="63"/>
    </location>
</feature>
<evidence type="ECO:0000313" key="2">
    <source>
        <dbReference type="Ensembl" id="ENSGMOP00000046386.1"/>
    </source>
</evidence>
<sequence length="588" mass="64330">SQGPLSSIRAAIKRWGGNGVVCVHRRPEITILSAEPLANSSWFPGASGIFNSPPAPPPPPPAPESSWPGSVQADPQVHQVYPSSPIRGPKNPTVRNLQEQGFQFHIYCALCFQCSFMIFLYFAVKKPQKPPRPSLLKTQCREPTIVKSEPTNIQCTNVSIGTENQNDSKSCIEQRNTKESKHTCSRSVTVQWDGSAKDLIQHIKVPVNSQSPPADFSTPSSEPEPVECPIPLPRLKKYHRKPLTEEVSVSVQTLVSLSDNVEDNQVNSSNNQEELSSNKYIEQLLEVFGADNSSLENDKASESNSTEQSTEADDKMSAMHSQREVSARIAAFETKPSTEEETAAQRPKPLPRNASIKPPVSSKPSIASRASFKHSRENNNNNNVMPPKPLVASRPQKPSPAPRPQHALQPGGYPSIGGPQDMMPSKGPVLPSARLSIKAKVKGLEQQLQQENCVLTPPVPGEKPFKEPLLPNLNLNNHNSTFMVLPPRPPPAKVGPARPPQPGHSAPGRASLGPASQRGAQSAAPVQRPGRRGPALPPRPRPGHRLYNQYTVRDITTGVYSYTCQRTITQDLCFVCCVHNLILYFLLK</sequence>
<organism evidence="2 3">
    <name type="scientific">Gadus morhua</name>
    <name type="common">Atlantic cod</name>
    <dbReference type="NCBI Taxonomy" id="8049"/>
    <lineage>
        <taxon>Eukaryota</taxon>
        <taxon>Metazoa</taxon>
        <taxon>Chordata</taxon>
        <taxon>Craniata</taxon>
        <taxon>Vertebrata</taxon>
        <taxon>Euteleostomi</taxon>
        <taxon>Actinopterygii</taxon>
        <taxon>Neopterygii</taxon>
        <taxon>Teleostei</taxon>
        <taxon>Neoteleostei</taxon>
        <taxon>Acanthomorphata</taxon>
        <taxon>Zeiogadaria</taxon>
        <taxon>Gadariae</taxon>
        <taxon>Gadiformes</taxon>
        <taxon>Gadoidei</taxon>
        <taxon>Gadidae</taxon>
        <taxon>Gadus</taxon>
    </lineage>
</organism>
<accession>A0A8C5BIC3</accession>
<feature type="compositionally biased region" description="Polar residues" evidence="1">
    <location>
        <begin position="207"/>
        <end position="221"/>
    </location>
</feature>
<keyword evidence="3" id="KW-1185">Reference proteome</keyword>
<evidence type="ECO:0000313" key="3">
    <source>
        <dbReference type="Proteomes" id="UP000694546"/>
    </source>
</evidence>
<feature type="compositionally biased region" description="Low complexity" evidence="1">
    <location>
        <begin position="354"/>
        <end position="368"/>
    </location>
</feature>
<reference evidence="2" key="2">
    <citation type="submission" date="2025-09" db="UniProtKB">
        <authorList>
            <consortium name="Ensembl"/>
        </authorList>
    </citation>
    <scope>IDENTIFICATION</scope>
</reference>
<evidence type="ECO:0000256" key="1">
    <source>
        <dbReference type="SAM" id="MobiDB-lite"/>
    </source>
</evidence>
<feature type="region of interest" description="Disordered" evidence="1">
    <location>
        <begin position="485"/>
        <end position="548"/>
    </location>
</feature>
<feature type="region of interest" description="Disordered" evidence="1">
    <location>
        <begin position="48"/>
        <end position="72"/>
    </location>
</feature>
<dbReference type="GeneTree" id="ENSGT00940000155694"/>